<evidence type="ECO:0000256" key="2">
    <source>
        <dbReference type="SAM" id="MobiDB-lite"/>
    </source>
</evidence>
<feature type="compositionally biased region" description="Polar residues" evidence="2">
    <location>
        <begin position="113"/>
        <end position="122"/>
    </location>
</feature>
<dbReference type="EMBL" id="HAEH01012245">
    <property type="protein sequence ID" value="SBR94310.1"/>
    <property type="molecule type" value="Transcribed_RNA"/>
</dbReference>
<keyword evidence="1" id="KW-0175">Coiled coil</keyword>
<feature type="compositionally biased region" description="Low complexity" evidence="2">
    <location>
        <begin position="132"/>
        <end position="141"/>
    </location>
</feature>
<dbReference type="AlphaFoldDB" id="A0A1A8QKL1"/>
<gene>
    <name evidence="3" type="primary">SI:CH211-119D14.3</name>
</gene>
<feature type="coiled-coil region" evidence="1">
    <location>
        <begin position="59"/>
        <end position="108"/>
    </location>
</feature>
<protein>
    <submittedName>
        <fullName evidence="3">Si:ch211-119d14.3</fullName>
    </submittedName>
</protein>
<feature type="region of interest" description="Disordered" evidence="2">
    <location>
        <begin position="174"/>
        <end position="207"/>
    </location>
</feature>
<proteinExistence type="predicted"/>
<sequence>MEARFGKEVASVVEVAIRSTVSVFRDAEEVPNEEAKFAHIQEIEKSLVAQIQKVFSAVWSELSEENEALRAKVEQLEDVLRRKAGQLEQELEARVGQLGRDMELLEKELKTISEGSSKTQEGFTDLEHEDSPTTSASTATPTMFVSTVPSDSTVLLVGANEVVTQTLISSLDDLKSAASPESGPQDVPSPDSCSAAAGLDRSQEKDSPQIIIVKEEGLDVAANQTAVASGNDPAPNDDDDDDPDYQTSTTTFKEGTSPKLIQQSVDVYQCPLCHKVGPYHALIPHLQGHQKSAVKYGKFNIYKCHLHCVPNSHYHCSFCQKVIVKKEQFLNHFKSCLTAGTTAVTAAPPLVPALKRPRTASAVPAGPPPTESARPSLATAVTKKRVPAVPVTAPKILLSKCIKTTCCFCHLVLLKKNLNAHIQRRHSSITQDNQMSQSSDVFYGCASAGGIHVLSAVHER</sequence>
<name>A0A1A8QKL1_9TELE</name>
<reference evidence="3" key="1">
    <citation type="submission" date="2016-05" db="EMBL/GenBank/DDBJ databases">
        <authorList>
            <person name="Lavstsen T."/>
            <person name="Jespersen J.S."/>
        </authorList>
    </citation>
    <scope>NUCLEOTIDE SEQUENCE</scope>
    <source>
        <tissue evidence="3">Brain</tissue>
    </source>
</reference>
<reference evidence="3" key="2">
    <citation type="submission" date="2016-06" db="EMBL/GenBank/DDBJ databases">
        <title>The genome of a short-lived fish provides insights into sex chromosome evolution and the genetic control of aging.</title>
        <authorList>
            <person name="Reichwald K."/>
            <person name="Felder M."/>
            <person name="Petzold A."/>
            <person name="Koch P."/>
            <person name="Groth M."/>
            <person name="Platzer M."/>
        </authorList>
    </citation>
    <scope>NUCLEOTIDE SEQUENCE</scope>
    <source>
        <tissue evidence="3">Brain</tissue>
    </source>
</reference>
<feature type="region of interest" description="Disordered" evidence="2">
    <location>
        <begin position="227"/>
        <end position="253"/>
    </location>
</feature>
<feature type="compositionally biased region" description="Acidic residues" evidence="2">
    <location>
        <begin position="235"/>
        <end position="244"/>
    </location>
</feature>
<accession>A0A1A8QKL1</accession>
<feature type="region of interest" description="Disordered" evidence="2">
    <location>
        <begin position="112"/>
        <end position="141"/>
    </location>
</feature>
<evidence type="ECO:0000256" key="1">
    <source>
        <dbReference type="SAM" id="Coils"/>
    </source>
</evidence>
<evidence type="ECO:0000313" key="3">
    <source>
        <dbReference type="EMBL" id="SBR94310.1"/>
    </source>
</evidence>
<organism evidence="3">
    <name type="scientific">Nothobranchius rachovii</name>
    <name type="common">bluefin notho</name>
    <dbReference type="NCBI Taxonomy" id="451742"/>
    <lineage>
        <taxon>Eukaryota</taxon>
        <taxon>Metazoa</taxon>
        <taxon>Chordata</taxon>
        <taxon>Craniata</taxon>
        <taxon>Vertebrata</taxon>
        <taxon>Euteleostomi</taxon>
        <taxon>Actinopterygii</taxon>
        <taxon>Neopterygii</taxon>
        <taxon>Teleostei</taxon>
        <taxon>Neoteleostei</taxon>
        <taxon>Acanthomorphata</taxon>
        <taxon>Ovalentaria</taxon>
        <taxon>Atherinomorphae</taxon>
        <taxon>Cyprinodontiformes</taxon>
        <taxon>Nothobranchiidae</taxon>
        <taxon>Nothobranchius</taxon>
    </lineage>
</organism>